<reference evidence="4" key="1">
    <citation type="journal article" date="2017" name="Cell">
        <title>Insights into land plant evolution garnered from the Marchantia polymorpha genome.</title>
        <authorList>
            <person name="Bowman J.L."/>
            <person name="Kohchi T."/>
            <person name="Yamato K.T."/>
            <person name="Jenkins J."/>
            <person name="Shu S."/>
            <person name="Ishizaki K."/>
            <person name="Yamaoka S."/>
            <person name="Nishihama R."/>
            <person name="Nakamura Y."/>
            <person name="Berger F."/>
            <person name="Adam C."/>
            <person name="Aki S.S."/>
            <person name="Althoff F."/>
            <person name="Araki T."/>
            <person name="Arteaga-Vazquez M.A."/>
            <person name="Balasubrmanian S."/>
            <person name="Barry K."/>
            <person name="Bauer D."/>
            <person name="Boehm C.R."/>
            <person name="Briginshaw L."/>
            <person name="Caballero-Perez J."/>
            <person name="Catarino B."/>
            <person name="Chen F."/>
            <person name="Chiyoda S."/>
            <person name="Chovatia M."/>
            <person name="Davies K.M."/>
            <person name="Delmans M."/>
            <person name="Demura T."/>
            <person name="Dierschke T."/>
            <person name="Dolan L."/>
            <person name="Dorantes-Acosta A.E."/>
            <person name="Eklund D.M."/>
            <person name="Florent S.N."/>
            <person name="Flores-Sandoval E."/>
            <person name="Fujiyama A."/>
            <person name="Fukuzawa H."/>
            <person name="Galik B."/>
            <person name="Grimanelli D."/>
            <person name="Grimwood J."/>
            <person name="Grossniklaus U."/>
            <person name="Hamada T."/>
            <person name="Haseloff J."/>
            <person name="Hetherington A.J."/>
            <person name="Higo A."/>
            <person name="Hirakawa Y."/>
            <person name="Hundley H.N."/>
            <person name="Ikeda Y."/>
            <person name="Inoue K."/>
            <person name="Inoue S.I."/>
            <person name="Ishida S."/>
            <person name="Jia Q."/>
            <person name="Kakita M."/>
            <person name="Kanazawa T."/>
            <person name="Kawai Y."/>
            <person name="Kawashima T."/>
            <person name="Kennedy M."/>
            <person name="Kinose K."/>
            <person name="Kinoshita T."/>
            <person name="Kohara Y."/>
            <person name="Koide E."/>
            <person name="Komatsu K."/>
            <person name="Kopischke S."/>
            <person name="Kubo M."/>
            <person name="Kyozuka J."/>
            <person name="Lagercrantz U."/>
            <person name="Lin S.S."/>
            <person name="Lindquist E."/>
            <person name="Lipzen A.M."/>
            <person name="Lu C.W."/>
            <person name="De Luna E."/>
            <person name="Martienssen R.A."/>
            <person name="Minamino N."/>
            <person name="Mizutani M."/>
            <person name="Mizutani M."/>
            <person name="Mochizuki N."/>
            <person name="Monte I."/>
            <person name="Mosher R."/>
            <person name="Nagasaki H."/>
            <person name="Nakagami H."/>
            <person name="Naramoto S."/>
            <person name="Nishitani K."/>
            <person name="Ohtani M."/>
            <person name="Okamoto T."/>
            <person name="Okumura M."/>
            <person name="Phillips J."/>
            <person name="Pollak B."/>
            <person name="Reinders A."/>
            <person name="Rovekamp M."/>
            <person name="Sano R."/>
            <person name="Sawa S."/>
            <person name="Schmid M.W."/>
            <person name="Shirakawa M."/>
            <person name="Solano R."/>
            <person name="Spunde A."/>
            <person name="Suetsugu N."/>
            <person name="Sugano S."/>
            <person name="Sugiyama A."/>
            <person name="Sun R."/>
            <person name="Suzuki Y."/>
            <person name="Takenaka M."/>
            <person name="Takezawa D."/>
            <person name="Tomogane H."/>
            <person name="Tsuzuki M."/>
            <person name="Ueda T."/>
            <person name="Umeda M."/>
            <person name="Ward J.M."/>
            <person name="Watanabe Y."/>
            <person name="Yazaki K."/>
            <person name="Yokoyama R."/>
            <person name="Yoshitake Y."/>
            <person name="Yotsui I."/>
            <person name="Zachgo S."/>
            <person name="Schmutz J."/>
        </authorList>
    </citation>
    <scope>NUCLEOTIDE SEQUENCE [LARGE SCALE GENOMIC DNA]</scope>
    <source>
        <strain evidence="4">Tak-1</strain>
    </source>
</reference>
<evidence type="ECO:0000256" key="2">
    <source>
        <dbReference type="SAM" id="Phobius"/>
    </source>
</evidence>
<accession>A0A2R6WWB0</accession>
<feature type="region of interest" description="Disordered" evidence="1">
    <location>
        <begin position="127"/>
        <end position="208"/>
    </location>
</feature>
<dbReference type="EMBL" id="KZ772725">
    <property type="protein sequence ID" value="PTQ38140.1"/>
    <property type="molecule type" value="Genomic_DNA"/>
</dbReference>
<dbReference type="Gramene" id="Mp6g07610.1">
    <property type="protein sequence ID" value="Mp6g07610.1.cds"/>
    <property type="gene ID" value="Mp6g07610"/>
</dbReference>
<feature type="transmembrane region" description="Helical" evidence="2">
    <location>
        <begin position="279"/>
        <end position="303"/>
    </location>
</feature>
<evidence type="ECO:0000313" key="3">
    <source>
        <dbReference type="EMBL" id="PTQ38140.1"/>
    </source>
</evidence>
<protein>
    <recommendedName>
        <fullName evidence="5">Transmembrane protein</fullName>
    </recommendedName>
</protein>
<evidence type="ECO:0008006" key="5">
    <source>
        <dbReference type="Google" id="ProtNLM"/>
    </source>
</evidence>
<dbReference type="AlphaFoldDB" id="A0A2R6WWB0"/>
<proteinExistence type="predicted"/>
<keyword evidence="2" id="KW-0472">Membrane</keyword>
<name>A0A2R6WWB0_MARPO</name>
<gene>
    <name evidence="3" type="ORF">MARPO_0053s0074</name>
</gene>
<keyword evidence="2" id="KW-1133">Transmembrane helix</keyword>
<keyword evidence="4" id="KW-1185">Reference proteome</keyword>
<feature type="region of interest" description="Disordered" evidence="1">
    <location>
        <begin position="1"/>
        <end position="110"/>
    </location>
</feature>
<evidence type="ECO:0000313" key="4">
    <source>
        <dbReference type="Proteomes" id="UP000244005"/>
    </source>
</evidence>
<feature type="compositionally biased region" description="Basic and acidic residues" evidence="1">
    <location>
        <begin position="10"/>
        <end position="28"/>
    </location>
</feature>
<feature type="region of interest" description="Disordered" evidence="1">
    <location>
        <begin position="344"/>
        <end position="377"/>
    </location>
</feature>
<feature type="compositionally biased region" description="Low complexity" evidence="1">
    <location>
        <begin position="141"/>
        <end position="159"/>
    </location>
</feature>
<keyword evidence="2" id="KW-0812">Transmembrane</keyword>
<sequence>MTWGSGEPTGQDHRAAIVDDGGEGRRGEGGQGTRKGRERDRWITRATVRERGGSGGSGWGRAAATVGPPARGGAGPGRAAEGCLQGGDESIRRDFVDGGGKGSETGEELKSTSVTCGISVPLSTCGLVSPGASVEERPTTGRESSSASFASSRGSGPSATSALRDSGTAEGKHGGGVPNGTLPRVGQSGHVGCRDSDSLPEAGEFAGNGLTAGARESVTDCGHNQPLAHAGPERGKRERQGKLPCCWEPQNFQPSSHRVEGSRASRENPVRFDARKLGLIAQLLSCAALLVLLGAIILASWNLQGCWLSVLRLKQSKSEKSRLGLKLQQLVGGRVQRAFCFLGGGEGRGERGEGGREGGREEQLRREKGWTRGRSHK</sequence>
<feature type="compositionally biased region" description="Basic and acidic residues" evidence="1">
    <location>
        <begin position="35"/>
        <end position="52"/>
    </location>
</feature>
<organism evidence="3 4">
    <name type="scientific">Marchantia polymorpha</name>
    <name type="common">Common liverwort</name>
    <name type="synonym">Marchantia aquatica</name>
    <dbReference type="NCBI Taxonomy" id="3197"/>
    <lineage>
        <taxon>Eukaryota</taxon>
        <taxon>Viridiplantae</taxon>
        <taxon>Streptophyta</taxon>
        <taxon>Embryophyta</taxon>
        <taxon>Marchantiophyta</taxon>
        <taxon>Marchantiopsida</taxon>
        <taxon>Marchantiidae</taxon>
        <taxon>Marchantiales</taxon>
        <taxon>Marchantiaceae</taxon>
        <taxon>Marchantia</taxon>
    </lineage>
</organism>
<evidence type="ECO:0000256" key="1">
    <source>
        <dbReference type="SAM" id="MobiDB-lite"/>
    </source>
</evidence>
<feature type="compositionally biased region" description="Low complexity" evidence="1">
    <location>
        <begin position="60"/>
        <end position="69"/>
    </location>
</feature>
<dbReference type="Proteomes" id="UP000244005">
    <property type="component" value="Unassembled WGS sequence"/>
</dbReference>
<feature type="compositionally biased region" description="Basic and acidic residues" evidence="1">
    <location>
        <begin position="347"/>
        <end position="370"/>
    </location>
</feature>